<feature type="signal peptide" evidence="1">
    <location>
        <begin position="1"/>
        <end position="21"/>
    </location>
</feature>
<name>A0A255YU41_9FLAO</name>
<dbReference type="RefSeq" id="WP_094416987.1">
    <property type="nucleotide sequence ID" value="NZ_NOXV01000305.1"/>
</dbReference>
<feature type="chain" id="PRO_5012242662" description="DUF3829 domain-containing protein" evidence="1">
    <location>
        <begin position="22"/>
        <end position="344"/>
    </location>
</feature>
<comment type="caution">
    <text evidence="2">The sequence shown here is derived from an EMBL/GenBank/DDBJ whole genome shotgun (WGS) entry which is preliminary data.</text>
</comment>
<dbReference type="OrthoDB" id="1137595at2"/>
<dbReference type="EMBL" id="NOXV01000305">
    <property type="protein sequence ID" value="OYQ31940.1"/>
    <property type="molecule type" value="Genomic_DNA"/>
</dbReference>
<keyword evidence="1" id="KW-0732">Signal</keyword>
<reference evidence="2 3" key="1">
    <citation type="submission" date="2017-07" db="EMBL/GenBank/DDBJ databases">
        <title>Flavobacterium cyanobacteriorum sp. nov., isolated from cyanobacterial aggregates in a eutrophic lake.</title>
        <authorList>
            <person name="Cai H."/>
        </authorList>
    </citation>
    <scope>NUCLEOTIDE SEQUENCE [LARGE SCALE GENOMIC DNA]</scope>
    <source>
        <strain evidence="2 3">TH021</strain>
    </source>
</reference>
<gene>
    <name evidence="2" type="ORF">CHU92_14955</name>
</gene>
<protein>
    <recommendedName>
        <fullName evidence="4">DUF3829 domain-containing protein</fullName>
    </recommendedName>
</protein>
<proteinExistence type="predicted"/>
<keyword evidence="3" id="KW-1185">Reference proteome</keyword>
<evidence type="ECO:0000256" key="1">
    <source>
        <dbReference type="SAM" id="SignalP"/>
    </source>
</evidence>
<evidence type="ECO:0000313" key="3">
    <source>
        <dbReference type="Proteomes" id="UP000216605"/>
    </source>
</evidence>
<evidence type="ECO:0008006" key="4">
    <source>
        <dbReference type="Google" id="ProtNLM"/>
    </source>
</evidence>
<dbReference type="Proteomes" id="UP000216605">
    <property type="component" value="Unassembled WGS sequence"/>
</dbReference>
<accession>A0A255YU41</accession>
<organism evidence="2 3">
    <name type="scientific">Flavobacterium cyanobacteriorum</name>
    <dbReference type="NCBI Taxonomy" id="2022802"/>
    <lineage>
        <taxon>Bacteria</taxon>
        <taxon>Pseudomonadati</taxon>
        <taxon>Bacteroidota</taxon>
        <taxon>Flavobacteriia</taxon>
        <taxon>Flavobacteriales</taxon>
        <taxon>Flavobacteriaceae</taxon>
        <taxon>Flavobacterium</taxon>
    </lineage>
</organism>
<sequence length="344" mass="39627">MKKTLFYIFLFAYAASFSAVAQNFKTPIEYLNYIGKETEQISASTWKYTKAVAHSKRARKIEATRKELIKSIQSAIKKIEAAKNGYNGDTEYRDQLLAYLTVTENYINEEYSKIINLQEVAEQSYDFMEAYITARDLINNKINSEVEKLNINQKIFANKYNIQITENNSKLSQNMKISDEVFDHQSEMYLIFFKVYITDENLMKAVAANDINSIQQNASALEQYADEGLMKLKDAKPYKNDMLLVNATKKMLETYKKEAVEYAPQVVDFMMMKQKAEEAGKSINSKSSPSKEEIAAYNKTVADFNKLISNYNNLNTNYNNDKNKAINDWNQASETFVSKHVPKD</sequence>
<dbReference type="AlphaFoldDB" id="A0A255YU41"/>
<evidence type="ECO:0000313" key="2">
    <source>
        <dbReference type="EMBL" id="OYQ31940.1"/>
    </source>
</evidence>